<feature type="region of interest" description="Disordered" evidence="1">
    <location>
        <begin position="1"/>
        <end position="33"/>
    </location>
</feature>
<protein>
    <recommendedName>
        <fullName evidence="4">DUF1760-domain-containing protein</fullName>
    </recommendedName>
</protein>
<sequence>MDSAQKETPQEAPSTEVQQNDAPPDPLTAITDSLPPATDYLTYLTILESHLSPDILPKLNDILQDEELTQHIGWDLIHLLLPLPGGEKCLETVARLGNPREVVLKVTEALQILELDNAARDEEGEEQDEEDTEETTADDETSNDPNEVVPSSEPTEVDKFCILVNLLQILHPRIKTQYPSRFLSTSLMAILSAFRPSNQATLAVISFVHTVSGKKRPPLPGRSSSMSISVRSSGTESKSSAPDPEAEEEDPREAAIQKKLLQSFVTHILEDYVNENPLEWSARLQELYDPKRVVTNKKSLSQSFRDVEELQTRDTVVGQLVALGRDLGLSDYTELFEAIYKSEEESDDDPESNYPTSPNDIPLSKPGSLCLIASLIFASILFDSKTPPPKMSIFPDHTKLMAQFIGTSGPGTNGTEKPGVIDAILAIGLWLEHNNQFVTGPLEDEDYLQQLQSLSLLSANTPSPTLRYAAHSLTSAILHAHPVDRLRLTFISDTLEHCPYETLKASAVSWLKEELVTAQERKTENVFGTTLALAAAQPYLFPDTSALREADEKELEEELAQSFPFHMAVLNFIYLISNKQFSNVVPPGMMVVVEEIYLGPLRAAQTRALAAQQDGEEGHIDHAHGFTFDLQLLGDRLALCSTHLET</sequence>
<dbReference type="EMBL" id="KE145357">
    <property type="protein sequence ID" value="EPE33557.1"/>
    <property type="molecule type" value="Genomic_DNA"/>
</dbReference>
<evidence type="ECO:0000256" key="1">
    <source>
        <dbReference type="SAM" id="MobiDB-lite"/>
    </source>
</evidence>
<feature type="compositionally biased region" description="Low complexity" evidence="1">
    <location>
        <begin position="223"/>
        <end position="243"/>
    </location>
</feature>
<dbReference type="PANTHER" id="PTHR28020:SF1">
    <property type="entry name" value="YAP1-BINDING PROTEIN 1-RELATED"/>
    <property type="match status" value="1"/>
</dbReference>
<feature type="compositionally biased region" description="Acidic residues" evidence="1">
    <location>
        <begin position="122"/>
        <end position="142"/>
    </location>
</feature>
<keyword evidence="3" id="KW-1185">Reference proteome</keyword>
<dbReference type="Pfam" id="PF08568">
    <property type="entry name" value="Kinetochor_Ybp2"/>
    <property type="match status" value="1"/>
</dbReference>
<dbReference type="GO" id="GO:0034599">
    <property type="term" value="P:cellular response to oxidative stress"/>
    <property type="evidence" value="ECO:0007669"/>
    <property type="project" value="InterPro"/>
</dbReference>
<dbReference type="GO" id="GO:0005737">
    <property type="term" value="C:cytoplasm"/>
    <property type="evidence" value="ECO:0007669"/>
    <property type="project" value="TreeGrafter"/>
</dbReference>
<feature type="region of interest" description="Disordered" evidence="1">
    <location>
        <begin position="214"/>
        <end position="252"/>
    </location>
</feature>
<name>S3D523_GLAL2</name>
<evidence type="ECO:0008006" key="4">
    <source>
        <dbReference type="Google" id="ProtNLM"/>
    </source>
</evidence>
<dbReference type="AlphaFoldDB" id="S3D523"/>
<reference evidence="2 3" key="1">
    <citation type="journal article" date="2013" name="BMC Genomics">
        <title>Genomics-driven discovery of the pneumocandin biosynthetic gene cluster in the fungus Glarea lozoyensis.</title>
        <authorList>
            <person name="Chen L."/>
            <person name="Yue Q."/>
            <person name="Zhang X."/>
            <person name="Xiang M."/>
            <person name="Wang C."/>
            <person name="Li S."/>
            <person name="Che Y."/>
            <person name="Ortiz-Lopez F.J."/>
            <person name="Bills G.F."/>
            <person name="Liu X."/>
            <person name="An Z."/>
        </authorList>
    </citation>
    <scope>NUCLEOTIDE SEQUENCE [LARGE SCALE GENOMIC DNA]</scope>
    <source>
        <strain evidence="3">ATCC 20868 / MF5171</strain>
    </source>
</reference>
<evidence type="ECO:0000313" key="3">
    <source>
        <dbReference type="Proteomes" id="UP000016922"/>
    </source>
</evidence>
<dbReference type="eggNOG" id="ENOG502S35M">
    <property type="taxonomic scope" value="Eukaryota"/>
</dbReference>
<feature type="compositionally biased region" description="Polar residues" evidence="1">
    <location>
        <begin position="11"/>
        <end position="21"/>
    </location>
</feature>
<proteinExistence type="predicted"/>
<dbReference type="RefSeq" id="XP_008078709.1">
    <property type="nucleotide sequence ID" value="XM_008080518.1"/>
</dbReference>
<gene>
    <name evidence="2" type="ORF">GLAREA_06570</name>
</gene>
<dbReference type="InterPro" id="IPR013877">
    <property type="entry name" value="YAP-bd/ALF4/Glomulin"/>
</dbReference>
<organism evidence="2 3">
    <name type="scientific">Glarea lozoyensis (strain ATCC 20868 / MF5171)</name>
    <dbReference type="NCBI Taxonomy" id="1116229"/>
    <lineage>
        <taxon>Eukaryota</taxon>
        <taxon>Fungi</taxon>
        <taxon>Dikarya</taxon>
        <taxon>Ascomycota</taxon>
        <taxon>Pezizomycotina</taxon>
        <taxon>Leotiomycetes</taxon>
        <taxon>Helotiales</taxon>
        <taxon>Helotiaceae</taxon>
        <taxon>Glarea</taxon>
    </lineage>
</organism>
<dbReference type="OrthoDB" id="5396786at2759"/>
<dbReference type="OMA" id="MQLQPED"/>
<feature type="region of interest" description="Disordered" evidence="1">
    <location>
        <begin position="115"/>
        <end position="153"/>
    </location>
</feature>
<dbReference type="HOGENOM" id="CLU_011932_0_0_1"/>
<dbReference type="KEGG" id="glz:GLAREA_06570"/>
<dbReference type="PANTHER" id="PTHR28020">
    <property type="entry name" value="YAP1-BINDING PROTEIN 1-RELATED"/>
    <property type="match status" value="1"/>
</dbReference>
<dbReference type="InterPro" id="IPR040347">
    <property type="entry name" value="YBP1/2"/>
</dbReference>
<accession>S3D523</accession>
<dbReference type="Proteomes" id="UP000016922">
    <property type="component" value="Unassembled WGS sequence"/>
</dbReference>
<evidence type="ECO:0000313" key="2">
    <source>
        <dbReference type="EMBL" id="EPE33557.1"/>
    </source>
</evidence>
<dbReference type="GeneID" id="19465623"/>